<dbReference type="Pfam" id="PF00201">
    <property type="entry name" value="UDPGT"/>
    <property type="match status" value="1"/>
</dbReference>
<dbReference type="PANTHER" id="PTHR48048">
    <property type="entry name" value="GLYCOSYLTRANSFERASE"/>
    <property type="match status" value="1"/>
</dbReference>
<keyword evidence="2" id="KW-0328">Glycosyltransferase</keyword>
<name>A0AAW0L832_QUESU</name>
<organism evidence="4 5">
    <name type="scientific">Quercus suber</name>
    <name type="common">Cork oak</name>
    <dbReference type="NCBI Taxonomy" id="58331"/>
    <lineage>
        <taxon>Eukaryota</taxon>
        <taxon>Viridiplantae</taxon>
        <taxon>Streptophyta</taxon>
        <taxon>Embryophyta</taxon>
        <taxon>Tracheophyta</taxon>
        <taxon>Spermatophyta</taxon>
        <taxon>Magnoliopsida</taxon>
        <taxon>eudicotyledons</taxon>
        <taxon>Gunneridae</taxon>
        <taxon>Pentapetalae</taxon>
        <taxon>rosids</taxon>
        <taxon>fabids</taxon>
        <taxon>Fagales</taxon>
        <taxon>Fagaceae</taxon>
        <taxon>Quercus</taxon>
    </lineage>
</organism>
<comment type="similarity">
    <text evidence="1">Belongs to the UDP-glycosyltransferase family.</text>
</comment>
<dbReference type="SUPFAM" id="SSF53756">
    <property type="entry name" value="UDP-Glycosyltransferase/glycogen phosphorylase"/>
    <property type="match status" value="1"/>
</dbReference>
<dbReference type="Proteomes" id="UP000237347">
    <property type="component" value="Unassembled WGS sequence"/>
</dbReference>
<dbReference type="AlphaFoldDB" id="A0AAW0L832"/>
<keyword evidence="5" id="KW-1185">Reference proteome</keyword>
<proteinExistence type="inferred from homology"/>
<evidence type="ECO:0000256" key="1">
    <source>
        <dbReference type="ARBA" id="ARBA00009995"/>
    </source>
</evidence>
<dbReference type="Gene3D" id="3.40.50.2000">
    <property type="entry name" value="Glycogen Phosphorylase B"/>
    <property type="match status" value="1"/>
</dbReference>
<evidence type="ECO:0000256" key="3">
    <source>
        <dbReference type="ARBA" id="ARBA00022679"/>
    </source>
</evidence>
<accession>A0AAW0L832</accession>
<evidence type="ECO:0000313" key="4">
    <source>
        <dbReference type="EMBL" id="KAK7846806.1"/>
    </source>
</evidence>
<dbReference type="GO" id="GO:0035251">
    <property type="term" value="F:UDP-glucosyltransferase activity"/>
    <property type="evidence" value="ECO:0007669"/>
    <property type="project" value="InterPro"/>
</dbReference>
<dbReference type="EMBL" id="PKMF04000150">
    <property type="protein sequence ID" value="KAK7846806.1"/>
    <property type="molecule type" value="Genomic_DNA"/>
</dbReference>
<dbReference type="InterPro" id="IPR002213">
    <property type="entry name" value="UDP_glucos_trans"/>
</dbReference>
<evidence type="ECO:0000313" key="5">
    <source>
        <dbReference type="Proteomes" id="UP000237347"/>
    </source>
</evidence>
<comment type="caution">
    <text evidence="4">The sequence shown here is derived from an EMBL/GenBank/DDBJ whole genome shotgun (WGS) entry which is preliminary data.</text>
</comment>
<protein>
    <submittedName>
        <fullName evidence="4">Udp-glycosyltransferase 88a1</fullName>
    </submittedName>
</protein>
<dbReference type="PANTHER" id="PTHR48048:SF30">
    <property type="entry name" value="GLYCOSYLTRANSFERASE"/>
    <property type="match status" value="1"/>
</dbReference>
<dbReference type="InterPro" id="IPR050481">
    <property type="entry name" value="UDP-glycosyltransf_plant"/>
</dbReference>
<keyword evidence="3" id="KW-0808">Transferase</keyword>
<reference evidence="4 5" key="1">
    <citation type="journal article" date="2018" name="Sci. Data">
        <title>The draft genome sequence of cork oak.</title>
        <authorList>
            <person name="Ramos A.M."/>
            <person name="Usie A."/>
            <person name="Barbosa P."/>
            <person name="Barros P.M."/>
            <person name="Capote T."/>
            <person name="Chaves I."/>
            <person name="Simoes F."/>
            <person name="Abreu I."/>
            <person name="Carrasquinho I."/>
            <person name="Faro C."/>
            <person name="Guimaraes J.B."/>
            <person name="Mendonca D."/>
            <person name="Nobrega F."/>
            <person name="Rodrigues L."/>
            <person name="Saibo N.J.M."/>
            <person name="Varela M.C."/>
            <person name="Egas C."/>
            <person name="Matos J."/>
            <person name="Miguel C.M."/>
            <person name="Oliveira M.M."/>
            <person name="Ricardo C.P."/>
            <person name="Goncalves S."/>
        </authorList>
    </citation>
    <scope>NUCLEOTIDE SEQUENCE [LARGE SCALE GENOMIC DNA]</scope>
    <source>
        <strain evidence="5">cv. HL8</strain>
    </source>
</reference>
<sequence length="140" mass="15824">MKEIALGLEKSDQRFLWVVRNPPSEKHGLVVSAQPDLDLDSLLPEGFLVRTKERGLVVKSWAPQLGGFVTHYGWNSVLEAVCTGVPMVAWPLYTEQRFNRVVWVEVYSQRSLNAQDRDGIAIGEIAIGKMKLWKCTRRSG</sequence>
<evidence type="ECO:0000256" key="2">
    <source>
        <dbReference type="ARBA" id="ARBA00022676"/>
    </source>
</evidence>
<gene>
    <name evidence="4" type="primary">UGT88A1_8</name>
    <name evidence="4" type="ORF">CFP56_007456</name>
</gene>